<keyword evidence="2" id="KW-0678">Repressor</keyword>
<evidence type="ECO:0000313" key="7">
    <source>
        <dbReference type="EMBL" id="MDV6376043.1"/>
    </source>
</evidence>
<accession>A0ABU4DUC7</accession>
<dbReference type="SUPFAM" id="SSF46785">
    <property type="entry name" value="Winged helix' DNA-binding domain"/>
    <property type="match status" value="1"/>
</dbReference>
<dbReference type="Proteomes" id="UP001276150">
    <property type="component" value="Unassembled WGS sequence"/>
</dbReference>
<evidence type="ECO:0000256" key="1">
    <source>
        <dbReference type="ARBA" id="ARBA00007957"/>
    </source>
</evidence>
<dbReference type="InterPro" id="IPR036388">
    <property type="entry name" value="WH-like_DNA-bd_sf"/>
</dbReference>
<dbReference type="Gene3D" id="3.30.1490.190">
    <property type="match status" value="1"/>
</dbReference>
<keyword evidence="4" id="KW-0805">Transcription regulation</keyword>
<dbReference type="Gene3D" id="1.10.10.10">
    <property type="entry name" value="Winged helix-like DNA-binding domain superfamily/Winged helix DNA-binding domain"/>
    <property type="match status" value="1"/>
</dbReference>
<evidence type="ECO:0000256" key="2">
    <source>
        <dbReference type="ARBA" id="ARBA00022491"/>
    </source>
</evidence>
<evidence type="ECO:0000256" key="3">
    <source>
        <dbReference type="ARBA" id="ARBA00022833"/>
    </source>
</evidence>
<dbReference type="PANTHER" id="PTHR33202:SF22">
    <property type="entry name" value="HYDROGEN PEROXIDE SENSITIVE REPRESSOR"/>
    <property type="match status" value="1"/>
</dbReference>
<dbReference type="InterPro" id="IPR002481">
    <property type="entry name" value="FUR"/>
</dbReference>
<dbReference type="InterPro" id="IPR043135">
    <property type="entry name" value="Fur_C"/>
</dbReference>
<reference evidence="7 8" key="1">
    <citation type="submission" date="2022-11" db="EMBL/GenBank/DDBJ databases">
        <title>Deinococcus ZS9-10, Low Temperature and Draught-tolerating, UV-resistant Bacteria from Continental Antarctica.</title>
        <authorList>
            <person name="Cheng L."/>
        </authorList>
    </citation>
    <scope>NUCLEOTIDE SEQUENCE [LARGE SCALE GENOMIC DNA]</scope>
    <source>
        <strain evidence="7 8">ZS9-10</strain>
    </source>
</reference>
<dbReference type="PANTHER" id="PTHR33202">
    <property type="entry name" value="ZINC UPTAKE REGULATION PROTEIN"/>
    <property type="match status" value="1"/>
</dbReference>
<comment type="caution">
    <text evidence="7">The sequence shown here is derived from an EMBL/GenBank/DDBJ whole genome shotgun (WGS) entry which is preliminary data.</text>
</comment>
<gene>
    <name evidence="7" type="ORF">ORD21_15700</name>
</gene>
<protein>
    <submittedName>
        <fullName evidence="7">Transcriptional repressor</fullName>
    </submittedName>
</protein>
<keyword evidence="5" id="KW-0238">DNA-binding</keyword>
<evidence type="ECO:0000256" key="5">
    <source>
        <dbReference type="ARBA" id="ARBA00023125"/>
    </source>
</evidence>
<proteinExistence type="inferred from homology"/>
<evidence type="ECO:0000256" key="4">
    <source>
        <dbReference type="ARBA" id="ARBA00023015"/>
    </source>
</evidence>
<keyword evidence="6" id="KW-0804">Transcription</keyword>
<keyword evidence="3" id="KW-0862">Zinc</keyword>
<comment type="similarity">
    <text evidence="1">Belongs to the Fur family.</text>
</comment>
<evidence type="ECO:0000256" key="6">
    <source>
        <dbReference type="ARBA" id="ARBA00023163"/>
    </source>
</evidence>
<organism evidence="7 8">
    <name type="scientific">Deinococcus arenicola</name>
    <dbReference type="NCBI Taxonomy" id="2994950"/>
    <lineage>
        <taxon>Bacteria</taxon>
        <taxon>Thermotogati</taxon>
        <taxon>Deinococcota</taxon>
        <taxon>Deinococci</taxon>
        <taxon>Deinococcales</taxon>
        <taxon>Deinococcaceae</taxon>
        <taxon>Deinococcus</taxon>
    </lineage>
</organism>
<dbReference type="InterPro" id="IPR036390">
    <property type="entry name" value="WH_DNA-bd_sf"/>
</dbReference>
<dbReference type="Pfam" id="PF01475">
    <property type="entry name" value="FUR"/>
    <property type="match status" value="1"/>
</dbReference>
<dbReference type="EMBL" id="JAPMIV010000044">
    <property type="protein sequence ID" value="MDV6376043.1"/>
    <property type="molecule type" value="Genomic_DNA"/>
</dbReference>
<evidence type="ECO:0000313" key="8">
    <source>
        <dbReference type="Proteomes" id="UP001276150"/>
    </source>
</evidence>
<dbReference type="CDD" id="cd07153">
    <property type="entry name" value="Fur_like"/>
    <property type="match status" value="1"/>
</dbReference>
<keyword evidence="8" id="KW-1185">Reference proteome</keyword>
<name>A0ABU4DUC7_9DEIO</name>
<sequence>MGSSGRQAGAKVLGPGEAVLGQTPLRRRSLPRDRIIAVLDEAPGPLKADEIWALASVHRPGLSIATVYRVLKQLMADEQVRAVTLPTGTQYERCPAGGRPHDHPHFLCRQCQVAYDLPSVLFEPQSLAVPFQIDAYELTLHGLCPQCLSTPPRINI</sequence>